<name>A0A1H7JEN3_9GAMM</name>
<evidence type="ECO:0000256" key="5">
    <source>
        <dbReference type="ARBA" id="ARBA00023136"/>
    </source>
</evidence>
<keyword evidence="3 8" id="KW-0375">Hydrogen ion transport</keyword>
<keyword evidence="5 8" id="KW-0472">Membrane</keyword>
<dbReference type="RefSeq" id="WP_090251949.1">
    <property type="nucleotide sequence ID" value="NZ_FOAA01000004.1"/>
</dbReference>
<dbReference type="GO" id="GO:0045259">
    <property type="term" value="C:proton-transporting ATP synthase complex"/>
    <property type="evidence" value="ECO:0007669"/>
    <property type="project" value="UniProtKB-KW"/>
</dbReference>
<accession>A0A1H7JEN3</accession>
<evidence type="ECO:0000313" key="10">
    <source>
        <dbReference type="Proteomes" id="UP000199256"/>
    </source>
</evidence>
<dbReference type="NCBIfam" id="TIGR01145">
    <property type="entry name" value="ATP_synt_delta"/>
    <property type="match status" value="1"/>
</dbReference>
<keyword evidence="4 8" id="KW-0406">Ion transport</keyword>
<evidence type="ECO:0000313" key="9">
    <source>
        <dbReference type="EMBL" id="SEK72347.1"/>
    </source>
</evidence>
<dbReference type="Pfam" id="PF00213">
    <property type="entry name" value="OSCP"/>
    <property type="match status" value="1"/>
</dbReference>
<evidence type="ECO:0000256" key="7">
    <source>
        <dbReference type="ARBA" id="ARBA00023310"/>
    </source>
</evidence>
<gene>
    <name evidence="8" type="primary">atpH</name>
    <name evidence="9" type="ORF">SAMN05444515_104148</name>
</gene>
<dbReference type="PRINTS" id="PR00125">
    <property type="entry name" value="ATPASEDELTA"/>
</dbReference>
<protein>
    <recommendedName>
        <fullName evidence="8">ATP synthase subunit delta</fullName>
    </recommendedName>
    <alternativeName>
        <fullName evidence="8">ATP synthase F(1) sector subunit delta</fullName>
    </alternativeName>
    <alternativeName>
        <fullName evidence="8">F-type ATPase subunit delta</fullName>
        <shortName evidence="8">F-ATPase subunit delta</shortName>
    </alternativeName>
</protein>
<dbReference type="HAMAP" id="MF_01416">
    <property type="entry name" value="ATP_synth_delta_bact"/>
    <property type="match status" value="1"/>
</dbReference>
<dbReference type="AlphaFoldDB" id="A0A1H7JEN3"/>
<keyword evidence="6 8" id="KW-0139">CF(1)</keyword>
<evidence type="ECO:0000256" key="2">
    <source>
        <dbReference type="ARBA" id="ARBA00022448"/>
    </source>
</evidence>
<dbReference type="InterPro" id="IPR020781">
    <property type="entry name" value="ATPase_OSCP/d_CS"/>
</dbReference>
<comment type="subcellular location">
    <subcellularLocation>
        <location evidence="8">Cell membrane</location>
        <topology evidence="8">Peripheral membrane protein</topology>
    </subcellularLocation>
    <subcellularLocation>
        <location evidence="1">Membrane</location>
    </subcellularLocation>
</comment>
<dbReference type="GO" id="GO:0046933">
    <property type="term" value="F:proton-transporting ATP synthase activity, rotational mechanism"/>
    <property type="evidence" value="ECO:0007669"/>
    <property type="project" value="UniProtKB-UniRule"/>
</dbReference>
<proteinExistence type="inferred from homology"/>
<evidence type="ECO:0000256" key="6">
    <source>
        <dbReference type="ARBA" id="ARBA00023196"/>
    </source>
</evidence>
<dbReference type="EMBL" id="FOAA01000004">
    <property type="protein sequence ID" value="SEK72347.1"/>
    <property type="molecule type" value="Genomic_DNA"/>
</dbReference>
<sequence length="178" mass="19250">MSEQTTAARPYAKAAFEVAKDAGNLAGWSDQLAFMSAVASDARMDEFLDSPKVTRETMAKAFLETCEGKVDDGGRNFIRLLADNDRLPLLPEIARLFEGMKAEAERKVEATVFSAQDVDADQKKAIADALKKRLGLDVDLICKVDDSLIGGAIIRAGDLVIDGSVRGRLTRLASSLSR</sequence>
<evidence type="ECO:0000256" key="4">
    <source>
        <dbReference type="ARBA" id="ARBA00023065"/>
    </source>
</evidence>
<dbReference type="InterPro" id="IPR000711">
    <property type="entry name" value="ATPase_OSCP/dsu"/>
</dbReference>
<dbReference type="STRING" id="1396821.SAMN05444515_104148"/>
<dbReference type="PANTHER" id="PTHR11910">
    <property type="entry name" value="ATP SYNTHASE DELTA CHAIN"/>
    <property type="match status" value="1"/>
</dbReference>
<dbReference type="OrthoDB" id="9816221at2"/>
<evidence type="ECO:0000256" key="8">
    <source>
        <dbReference type="HAMAP-Rule" id="MF_01416"/>
    </source>
</evidence>
<keyword evidence="10" id="KW-1185">Reference proteome</keyword>
<comment type="function">
    <text evidence="8">F(1)F(0) ATP synthase produces ATP from ADP in the presence of a proton or sodium gradient. F-type ATPases consist of two structural domains, F(1) containing the extramembraneous catalytic core and F(0) containing the membrane proton channel, linked together by a central stalk and a peripheral stalk. During catalysis, ATP synthesis in the catalytic domain of F(1) is coupled via a rotary mechanism of the central stalk subunits to proton translocation.</text>
</comment>
<organism evidence="9 10">
    <name type="scientific">Ectothiorhodospira marina</name>
    <dbReference type="NCBI Taxonomy" id="1396821"/>
    <lineage>
        <taxon>Bacteria</taxon>
        <taxon>Pseudomonadati</taxon>
        <taxon>Pseudomonadota</taxon>
        <taxon>Gammaproteobacteria</taxon>
        <taxon>Chromatiales</taxon>
        <taxon>Ectothiorhodospiraceae</taxon>
        <taxon>Ectothiorhodospira</taxon>
    </lineage>
</organism>
<comment type="similarity">
    <text evidence="8">Belongs to the ATPase delta chain family.</text>
</comment>
<evidence type="ECO:0000256" key="1">
    <source>
        <dbReference type="ARBA" id="ARBA00004370"/>
    </source>
</evidence>
<keyword evidence="2 8" id="KW-0813">Transport</keyword>
<dbReference type="GO" id="GO:0005886">
    <property type="term" value="C:plasma membrane"/>
    <property type="evidence" value="ECO:0007669"/>
    <property type="project" value="UniProtKB-SubCell"/>
</dbReference>
<comment type="function">
    <text evidence="8">This protein is part of the stalk that links CF(0) to CF(1). It either transmits conformational changes from CF(0) to CF(1) or is implicated in proton conduction.</text>
</comment>
<keyword evidence="7 8" id="KW-0066">ATP synthesis</keyword>
<dbReference type="SUPFAM" id="SSF47928">
    <property type="entry name" value="N-terminal domain of the delta subunit of the F1F0-ATP synthase"/>
    <property type="match status" value="1"/>
</dbReference>
<dbReference type="Gene3D" id="1.10.520.20">
    <property type="entry name" value="N-terminal domain of the delta subunit of the F1F0-ATP synthase"/>
    <property type="match status" value="1"/>
</dbReference>
<keyword evidence="8" id="KW-1003">Cell membrane</keyword>
<dbReference type="InterPro" id="IPR026015">
    <property type="entry name" value="ATP_synth_OSCP/delta_N_sf"/>
</dbReference>
<evidence type="ECO:0000256" key="3">
    <source>
        <dbReference type="ARBA" id="ARBA00022781"/>
    </source>
</evidence>
<dbReference type="NCBIfam" id="NF004402">
    <property type="entry name" value="PRK05758.2-2"/>
    <property type="match status" value="1"/>
</dbReference>
<dbReference type="Proteomes" id="UP000199256">
    <property type="component" value="Unassembled WGS sequence"/>
</dbReference>
<reference evidence="10" key="1">
    <citation type="submission" date="2016-10" db="EMBL/GenBank/DDBJ databases">
        <authorList>
            <person name="Varghese N."/>
            <person name="Submissions S."/>
        </authorList>
    </citation>
    <scope>NUCLEOTIDE SEQUENCE [LARGE SCALE GENOMIC DNA]</scope>
    <source>
        <strain evidence="10">DSM 241</strain>
    </source>
</reference>
<dbReference type="PROSITE" id="PS00389">
    <property type="entry name" value="ATPASE_DELTA"/>
    <property type="match status" value="1"/>
</dbReference>